<dbReference type="AlphaFoldDB" id="A0A8J8Q9Q5"/>
<organism evidence="2 3">
    <name type="scientific">Natronococcus pandeyae</name>
    <dbReference type="NCBI Taxonomy" id="2055836"/>
    <lineage>
        <taxon>Archaea</taxon>
        <taxon>Methanobacteriati</taxon>
        <taxon>Methanobacteriota</taxon>
        <taxon>Stenosarchaea group</taxon>
        <taxon>Halobacteria</taxon>
        <taxon>Halobacteriales</taxon>
        <taxon>Natrialbaceae</taxon>
        <taxon>Natronococcus</taxon>
    </lineage>
</organism>
<proteinExistence type="predicted"/>
<evidence type="ECO:0008006" key="4">
    <source>
        <dbReference type="Google" id="ProtNLM"/>
    </source>
</evidence>
<dbReference type="InterPro" id="IPR047792">
    <property type="entry name" value="Hvo_1808-like"/>
</dbReference>
<gene>
    <name evidence="2" type="ORF">CV102_06655</name>
</gene>
<reference evidence="2" key="1">
    <citation type="submission" date="2017-11" db="EMBL/GenBank/DDBJ databases">
        <authorList>
            <person name="Kajale S.C."/>
            <person name="Sharma A."/>
        </authorList>
    </citation>
    <scope>NUCLEOTIDE SEQUENCE</scope>
    <source>
        <strain evidence="2">LS1_42</strain>
    </source>
</reference>
<feature type="compositionally biased region" description="Pro residues" evidence="1">
    <location>
        <begin position="493"/>
        <end position="504"/>
    </location>
</feature>
<accession>A0A8J8Q9Q5</accession>
<sequence length="519" mass="56998">MRRRVALFAVVVLVVLSGCTLPASPDRFDTDRDLGHIGDYAADDSFEFDDQGHLTEAQLEAVTYRSMARIEVLRGLKFEHDVEVEVISREEYREQRSDPSNASAFRNELWRGAFVVDGETDVNRALDDLYGDAVQGYYSDDRIVLVADDSGEIRIDRGTLVHELVHALQDQHFGLDREGTTIDERRAELGVLEGEANYVPHLYEQRCGEEWQCVPDPEPVPAELEERPFNLGLFLSIYAPYAEGPSFVAHLHETGGWDAVDRAHDERPASTSQVIHPELYPDTEPVDVEIEDRSSDDWEPYTDGDAEPRTETVGEATLFGTLWANGVIDRSLTDGGTELAPYNYSHPATDGWAGDTVQVYHDENNQTAHVWALAWENESDAETFAEAYRELLEANDAEPVDDESDQVDTDAETIDNGTAVYRIADDDPFAGAYRVTVTNETVEIVGTPGVDDLEAVHGATDIEADHASEERLETLHAAADLRSLEAAGLAEPTTPPVPATPDGPPTSSAPSAASAAADG</sequence>
<dbReference type="NCBIfam" id="NF038145">
    <property type="entry name" value="Hvo_1808_fam"/>
    <property type="match status" value="1"/>
</dbReference>
<name>A0A8J8Q9Q5_9EURY</name>
<comment type="caution">
    <text evidence="2">The sequence shown here is derived from an EMBL/GenBank/DDBJ whole genome shotgun (WGS) entry which is preliminary data.</text>
</comment>
<protein>
    <recommendedName>
        <fullName evidence="4">Lipoprotein</fullName>
    </recommendedName>
</protein>
<dbReference type="EMBL" id="PHNJ01000002">
    <property type="protein sequence ID" value="TYL39945.1"/>
    <property type="molecule type" value="Genomic_DNA"/>
</dbReference>
<dbReference type="RefSeq" id="WP_148857077.1">
    <property type="nucleotide sequence ID" value="NZ_PHNJ01000002.1"/>
</dbReference>
<dbReference type="PROSITE" id="PS51257">
    <property type="entry name" value="PROKAR_LIPOPROTEIN"/>
    <property type="match status" value="1"/>
</dbReference>
<evidence type="ECO:0000256" key="1">
    <source>
        <dbReference type="SAM" id="MobiDB-lite"/>
    </source>
</evidence>
<keyword evidence="3" id="KW-1185">Reference proteome</keyword>
<evidence type="ECO:0000313" key="3">
    <source>
        <dbReference type="Proteomes" id="UP000766904"/>
    </source>
</evidence>
<evidence type="ECO:0000313" key="2">
    <source>
        <dbReference type="EMBL" id="TYL39945.1"/>
    </source>
</evidence>
<feature type="region of interest" description="Disordered" evidence="1">
    <location>
        <begin position="480"/>
        <end position="519"/>
    </location>
</feature>
<dbReference type="Proteomes" id="UP000766904">
    <property type="component" value="Unassembled WGS sequence"/>
</dbReference>
<feature type="compositionally biased region" description="Low complexity" evidence="1">
    <location>
        <begin position="505"/>
        <end position="519"/>
    </location>
</feature>